<evidence type="ECO:0000259" key="2">
    <source>
        <dbReference type="Pfam" id="PF04773"/>
    </source>
</evidence>
<dbReference type="Gene3D" id="3.55.50.30">
    <property type="match status" value="1"/>
</dbReference>
<dbReference type="InterPro" id="IPR012373">
    <property type="entry name" value="Ferrdict_sens_TM"/>
</dbReference>
<keyword evidence="1" id="KW-1133">Transmembrane helix</keyword>
<dbReference type="InterPro" id="IPR032508">
    <property type="entry name" value="FecR_C"/>
</dbReference>
<name>A0A1G8LMA8_9FLAO</name>
<dbReference type="Pfam" id="PF16344">
    <property type="entry name" value="FecR_C"/>
    <property type="match status" value="1"/>
</dbReference>
<feature type="transmembrane region" description="Helical" evidence="1">
    <location>
        <begin position="42"/>
        <end position="62"/>
    </location>
</feature>
<accession>A0A1G8LMA8</accession>
<feature type="domain" description="FecR protein" evidence="2">
    <location>
        <begin position="141"/>
        <end position="226"/>
    </location>
</feature>
<dbReference type="Proteomes" id="UP000199492">
    <property type="component" value="Unassembled WGS sequence"/>
</dbReference>
<evidence type="ECO:0000313" key="5">
    <source>
        <dbReference type="Proteomes" id="UP000199492"/>
    </source>
</evidence>
<proteinExistence type="predicted"/>
<dbReference type="OrthoDB" id="704021at2"/>
<protein>
    <submittedName>
        <fullName evidence="4">FecR protein</fullName>
    </submittedName>
</protein>
<dbReference type="PANTHER" id="PTHR30273">
    <property type="entry name" value="PERIPLASMIC SIGNAL SENSOR AND SIGMA FACTOR ACTIVATOR FECR-RELATED"/>
    <property type="match status" value="1"/>
</dbReference>
<keyword evidence="1" id="KW-0812">Transmembrane</keyword>
<keyword evidence="1" id="KW-0472">Membrane</keyword>
<dbReference type="GO" id="GO:0016989">
    <property type="term" value="F:sigma factor antagonist activity"/>
    <property type="evidence" value="ECO:0007669"/>
    <property type="project" value="TreeGrafter"/>
</dbReference>
<evidence type="ECO:0000313" key="4">
    <source>
        <dbReference type="EMBL" id="SDI56804.1"/>
    </source>
</evidence>
<evidence type="ECO:0000256" key="1">
    <source>
        <dbReference type="SAM" id="Phobius"/>
    </source>
</evidence>
<evidence type="ECO:0000259" key="3">
    <source>
        <dbReference type="Pfam" id="PF16344"/>
    </source>
</evidence>
<dbReference type="FunFam" id="2.60.120.1440:FF:000001">
    <property type="entry name" value="Putative anti-sigma factor"/>
    <property type="match status" value="1"/>
</dbReference>
<dbReference type="STRING" id="262004.SAMN04489796_11321"/>
<dbReference type="Gene3D" id="2.60.120.1440">
    <property type="match status" value="1"/>
</dbReference>
<feature type="domain" description="Protein FecR C-terminal" evidence="3">
    <location>
        <begin position="281"/>
        <end position="352"/>
    </location>
</feature>
<sequence>MKENKSNNINFNELSTEERSKLKRRIENSVYAYAQKKRIKKYAFGFAAASIVLLISVGFFNYKNQNDSPIESFVNASKDDFQTNEVQLILSDTKNIEITDENSEITYSNDGENVAIGNSKSVTQKLEELEEMVFNTLIVPYGKRSEIVLSDGTKVWINSGSKLIFPATFVKGNREVYLEGEAIFDVTHNKNQPFIVKSKDQDIEVLGTVFNVSNYADDDAVFTVLKSGSINLHYKNNNLLSSQAELKIVPNTLATYQKAQKEINTKTVDVESYFSWRDGVFIFKNDALKTIMKKLSRYYNVEISITDKDLADHSFSGYLDVSQDLEHVMQIIKEAESSQFDYKLTTNKKLIIN</sequence>
<keyword evidence="5" id="KW-1185">Reference proteome</keyword>
<dbReference type="InterPro" id="IPR006860">
    <property type="entry name" value="FecR"/>
</dbReference>
<dbReference type="RefSeq" id="WP_092470994.1">
    <property type="nucleotide sequence ID" value="NZ_FNCZ01000013.1"/>
</dbReference>
<dbReference type="EMBL" id="FNCZ01000013">
    <property type="protein sequence ID" value="SDI56804.1"/>
    <property type="molecule type" value="Genomic_DNA"/>
</dbReference>
<dbReference type="Pfam" id="PF04773">
    <property type="entry name" value="FecR"/>
    <property type="match status" value="1"/>
</dbReference>
<reference evidence="5" key="1">
    <citation type="submission" date="2016-10" db="EMBL/GenBank/DDBJ databases">
        <authorList>
            <person name="Varghese N."/>
            <person name="Submissions S."/>
        </authorList>
    </citation>
    <scope>NUCLEOTIDE SEQUENCE [LARGE SCALE GENOMIC DNA]</scope>
    <source>
        <strain evidence="5">DSM 15363</strain>
    </source>
</reference>
<organism evidence="4 5">
    <name type="scientific">Winogradskyella thalassocola</name>
    <dbReference type="NCBI Taxonomy" id="262004"/>
    <lineage>
        <taxon>Bacteria</taxon>
        <taxon>Pseudomonadati</taxon>
        <taxon>Bacteroidota</taxon>
        <taxon>Flavobacteriia</taxon>
        <taxon>Flavobacteriales</taxon>
        <taxon>Flavobacteriaceae</taxon>
        <taxon>Winogradskyella</taxon>
    </lineage>
</organism>
<dbReference type="AlphaFoldDB" id="A0A1G8LMA8"/>
<gene>
    <name evidence="4" type="ORF">SAMN04489796_11321</name>
</gene>
<dbReference type="PANTHER" id="PTHR30273:SF2">
    <property type="entry name" value="PROTEIN FECR"/>
    <property type="match status" value="1"/>
</dbReference>